<dbReference type="PANTHER" id="PTHR12110">
    <property type="entry name" value="HYDROXYPYRUVATE ISOMERASE"/>
    <property type="match status" value="1"/>
</dbReference>
<dbReference type="InterPro" id="IPR050312">
    <property type="entry name" value="IolE/XylAMocC-like"/>
</dbReference>
<proteinExistence type="predicted"/>
<dbReference type="AlphaFoldDB" id="A0A0F9MJF3"/>
<dbReference type="Pfam" id="PF01261">
    <property type="entry name" value="AP_endonuc_2"/>
    <property type="match status" value="1"/>
</dbReference>
<dbReference type="InterPro" id="IPR036237">
    <property type="entry name" value="Xyl_isomerase-like_sf"/>
</dbReference>
<evidence type="ECO:0000259" key="1">
    <source>
        <dbReference type="Pfam" id="PF01261"/>
    </source>
</evidence>
<reference evidence="2" key="1">
    <citation type="journal article" date="2015" name="Nature">
        <title>Complex archaea that bridge the gap between prokaryotes and eukaryotes.</title>
        <authorList>
            <person name="Spang A."/>
            <person name="Saw J.H."/>
            <person name="Jorgensen S.L."/>
            <person name="Zaremba-Niedzwiedzka K."/>
            <person name="Martijn J."/>
            <person name="Lind A.E."/>
            <person name="van Eijk R."/>
            <person name="Schleper C."/>
            <person name="Guy L."/>
            <person name="Ettema T.J."/>
        </authorList>
    </citation>
    <scope>NUCLEOTIDE SEQUENCE</scope>
</reference>
<evidence type="ECO:0000313" key="2">
    <source>
        <dbReference type="EMBL" id="KKM99366.1"/>
    </source>
</evidence>
<comment type="caution">
    <text evidence="2">The sequence shown here is derived from an EMBL/GenBank/DDBJ whole genome shotgun (WGS) entry which is preliminary data.</text>
</comment>
<accession>A0A0F9MJF3</accession>
<sequence length="374" mass="42236">MKIDRENLARLETEYKGYLKGDRLEQFFDDFGIKLAAGHWCAGDFADRFAPVGYLSNEPNFKSDVISQIERVVQVGMKGIEFHEVIFIDRNYKKDEAVIQRVKEALAEYKLTPTNMNTNLWTDPKWKLGGITNVNKSIREDALAIALQGIEIAKEIGCTSVSLWPGSDGWDYNFQVNYGQILDRFIEGCIAINKKAHQENLIFGVEAKLHEPREGNIIISTTHKAALVALMVNQECGGTNMGVCVDYGHEQMYASEPADMLYTLKRVNVPLTNFHINNAKLHSNDEDRISGTGDNWRLADFCYAAIDTGYKGWFGEDQFTYRMEPVKAMALSRELFANIMKKALQIYANKEALEVAQSSGKAEATIDVVKEYLI</sequence>
<name>A0A0F9MJF3_9ZZZZ</name>
<gene>
    <name evidence="2" type="ORF">LCGC14_1148570</name>
</gene>
<organism evidence="2">
    <name type="scientific">marine sediment metagenome</name>
    <dbReference type="NCBI Taxonomy" id="412755"/>
    <lineage>
        <taxon>unclassified sequences</taxon>
        <taxon>metagenomes</taxon>
        <taxon>ecological metagenomes</taxon>
    </lineage>
</organism>
<dbReference type="Gene3D" id="3.20.20.150">
    <property type="entry name" value="Divalent-metal-dependent TIM barrel enzymes"/>
    <property type="match status" value="1"/>
</dbReference>
<dbReference type="EMBL" id="LAZR01005504">
    <property type="protein sequence ID" value="KKM99366.1"/>
    <property type="molecule type" value="Genomic_DNA"/>
</dbReference>
<dbReference type="SUPFAM" id="SSF51658">
    <property type="entry name" value="Xylose isomerase-like"/>
    <property type="match status" value="1"/>
</dbReference>
<feature type="domain" description="Xylose isomerase-like TIM barrel" evidence="1">
    <location>
        <begin position="70"/>
        <end position="332"/>
    </location>
</feature>
<protein>
    <recommendedName>
        <fullName evidence="1">Xylose isomerase-like TIM barrel domain-containing protein</fullName>
    </recommendedName>
</protein>
<dbReference type="InterPro" id="IPR013022">
    <property type="entry name" value="Xyl_isomerase-like_TIM-brl"/>
</dbReference>